<dbReference type="Pfam" id="PF06522">
    <property type="entry name" value="B12D"/>
    <property type="match status" value="1"/>
</dbReference>
<accession>A0A9N8WRM0</accession>
<dbReference type="AlphaFoldDB" id="A0A9N8WRM0"/>
<dbReference type="PANTHER" id="PTHR14256:SF1">
    <property type="entry name" value="GEO09626P1"/>
    <property type="match status" value="1"/>
</dbReference>
<proteinExistence type="predicted"/>
<dbReference type="InterPro" id="IPR010530">
    <property type="entry name" value="B12D"/>
</dbReference>
<organism evidence="2 3">
    <name type="scientific">Paraglomus brasilianum</name>
    <dbReference type="NCBI Taxonomy" id="144538"/>
    <lineage>
        <taxon>Eukaryota</taxon>
        <taxon>Fungi</taxon>
        <taxon>Fungi incertae sedis</taxon>
        <taxon>Mucoromycota</taxon>
        <taxon>Glomeromycotina</taxon>
        <taxon>Glomeromycetes</taxon>
        <taxon>Paraglomerales</taxon>
        <taxon>Paraglomeraceae</taxon>
        <taxon>Paraglomus</taxon>
    </lineage>
</organism>
<dbReference type="OrthoDB" id="5511684at2759"/>
<keyword evidence="1" id="KW-1133">Transmembrane helix</keyword>
<dbReference type="PANTHER" id="PTHR14256">
    <property type="entry name" value="NADH-UBIQUINONE OXIDOREDUCTASE MLRQ SUBUNIT"/>
    <property type="match status" value="1"/>
</dbReference>
<protein>
    <submittedName>
        <fullName evidence="2">3081_t:CDS:1</fullName>
    </submittedName>
</protein>
<dbReference type="EMBL" id="CAJVPI010000172">
    <property type="protein sequence ID" value="CAG8494378.1"/>
    <property type="molecule type" value="Genomic_DNA"/>
</dbReference>
<keyword evidence="1" id="KW-0472">Membrane</keyword>
<comment type="caution">
    <text evidence="2">The sequence shown here is derived from an EMBL/GenBank/DDBJ whole genome shotgun (WGS) entry which is preliminary data.</text>
</comment>
<sequence length="83" mass="9222">MASAFFRKNPALIPLFVASGAGIIGSMTFAGYVLSTNPDVIINKTAPLHPWNRIQQHENTKLITINKEFFNSRKGVESPTNKY</sequence>
<evidence type="ECO:0000313" key="3">
    <source>
        <dbReference type="Proteomes" id="UP000789739"/>
    </source>
</evidence>
<evidence type="ECO:0000313" key="2">
    <source>
        <dbReference type="EMBL" id="CAG8494378.1"/>
    </source>
</evidence>
<evidence type="ECO:0000256" key="1">
    <source>
        <dbReference type="SAM" id="Phobius"/>
    </source>
</evidence>
<feature type="transmembrane region" description="Helical" evidence="1">
    <location>
        <begin position="12"/>
        <end position="34"/>
    </location>
</feature>
<keyword evidence="1" id="KW-0812">Transmembrane</keyword>
<reference evidence="2" key="1">
    <citation type="submission" date="2021-06" db="EMBL/GenBank/DDBJ databases">
        <authorList>
            <person name="Kallberg Y."/>
            <person name="Tangrot J."/>
            <person name="Rosling A."/>
        </authorList>
    </citation>
    <scope>NUCLEOTIDE SEQUENCE</scope>
    <source>
        <strain evidence="2">BR232B</strain>
    </source>
</reference>
<gene>
    <name evidence="2" type="ORF">PBRASI_LOCUS2276</name>
</gene>
<name>A0A9N8WRM0_9GLOM</name>
<dbReference type="Proteomes" id="UP000789739">
    <property type="component" value="Unassembled WGS sequence"/>
</dbReference>
<keyword evidence="3" id="KW-1185">Reference proteome</keyword>